<keyword evidence="3" id="KW-0904">Protein phosphatase</keyword>
<dbReference type="SMART" id="SM00332">
    <property type="entry name" value="PP2Cc"/>
    <property type="match status" value="1"/>
</dbReference>
<proteinExistence type="predicted"/>
<dbReference type="InterPro" id="IPR015655">
    <property type="entry name" value="PP2C"/>
</dbReference>
<gene>
    <name evidence="8" type="ORF">PAHAL_5G523600</name>
</gene>
<feature type="compositionally biased region" description="Basic and acidic residues" evidence="6">
    <location>
        <begin position="184"/>
        <end position="199"/>
    </location>
</feature>
<reference evidence="8" key="1">
    <citation type="submission" date="2018-04" db="EMBL/GenBank/DDBJ databases">
        <title>WGS assembly of Panicum hallii.</title>
        <authorList>
            <person name="Lovell J."/>
            <person name="Jenkins J."/>
            <person name="Lowry D."/>
            <person name="Mamidi S."/>
            <person name="Sreedasyam A."/>
            <person name="Weng X."/>
            <person name="Barry K."/>
            <person name="Bonette J."/>
            <person name="Campitelli B."/>
            <person name="Daum C."/>
            <person name="Gordon S."/>
            <person name="Gould B."/>
            <person name="Lipzen A."/>
            <person name="Macqueen A."/>
            <person name="Palacio-Mejia J."/>
            <person name="Plott C."/>
            <person name="Shakirov E."/>
            <person name="Shu S."/>
            <person name="Yoshinaga Y."/>
            <person name="Zane M."/>
            <person name="Rokhsar D."/>
            <person name="Grimwood J."/>
            <person name="Schmutz J."/>
            <person name="Juenger T."/>
        </authorList>
    </citation>
    <scope>NUCLEOTIDE SEQUENCE [LARGE SCALE GENOMIC DNA]</scope>
    <source>
        <strain evidence="8">FIL2</strain>
    </source>
</reference>
<feature type="domain" description="PPM-type phosphatase" evidence="7">
    <location>
        <begin position="28"/>
        <end position="321"/>
    </location>
</feature>
<dbReference type="PROSITE" id="PS51746">
    <property type="entry name" value="PPM_2"/>
    <property type="match status" value="1"/>
</dbReference>
<keyword evidence="2" id="KW-0378">Hydrolase</keyword>
<evidence type="ECO:0000256" key="4">
    <source>
        <dbReference type="ARBA" id="ARBA00047761"/>
    </source>
</evidence>
<dbReference type="PANTHER" id="PTHR47992">
    <property type="entry name" value="PROTEIN PHOSPHATASE"/>
    <property type="match status" value="1"/>
</dbReference>
<protein>
    <recommendedName>
        <fullName evidence="1">protein-serine/threonine phosphatase</fullName>
        <ecNumber evidence="1">3.1.3.16</ecNumber>
    </recommendedName>
</protein>
<organism evidence="8">
    <name type="scientific">Panicum hallii</name>
    <dbReference type="NCBI Taxonomy" id="206008"/>
    <lineage>
        <taxon>Eukaryota</taxon>
        <taxon>Viridiplantae</taxon>
        <taxon>Streptophyta</taxon>
        <taxon>Embryophyta</taxon>
        <taxon>Tracheophyta</taxon>
        <taxon>Spermatophyta</taxon>
        <taxon>Magnoliopsida</taxon>
        <taxon>Liliopsida</taxon>
        <taxon>Poales</taxon>
        <taxon>Poaceae</taxon>
        <taxon>PACMAD clade</taxon>
        <taxon>Panicoideae</taxon>
        <taxon>Panicodae</taxon>
        <taxon>Paniceae</taxon>
        <taxon>Panicinae</taxon>
        <taxon>Panicum</taxon>
        <taxon>Panicum sect. Panicum</taxon>
    </lineage>
</organism>
<dbReference type="CDD" id="cd00143">
    <property type="entry name" value="PP2Cc"/>
    <property type="match status" value="1"/>
</dbReference>
<dbReference type="EC" id="3.1.3.16" evidence="1"/>
<evidence type="ECO:0000256" key="3">
    <source>
        <dbReference type="ARBA" id="ARBA00022912"/>
    </source>
</evidence>
<evidence type="ECO:0000313" key="8">
    <source>
        <dbReference type="EMBL" id="PAN32960.2"/>
    </source>
</evidence>
<dbReference type="EMBL" id="CM008050">
    <property type="protein sequence ID" value="PAN32960.2"/>
    <property type="molecule type" value="Genomic_DNA"/>
</dbReference>
<dbReference type="Pfam" id="PF00481">
    <property type="entry name" value="PP2C"/>
    <property type="match status" value="1"/>
</dbReference>
<dbReference type="Gramene" id="PAN32960">
    <property type="protein sequence ID" value="PAN32960"/>
    <property type="gene ID" value="PAHAL_5G523600"/>
</dbReference>
<dbReference type="Proteomes" id="UP000243499">
    <property type="component" value="Chromosome 5"/>
</dbReference>
<dbReference type="AlphaFoldDB" id="A0A2S3HZ14"/>
<dbReference type="InterPro" id="IPR036457">
    <property type="entry name" value="PPM-type-like_dom_sf"/>
</dbReference>
<name>A0A2S3HZ14_9POAL</name>
<dbReference type="Gene3D" id="3.60.40.10">
    <property type="entry name" value="PPM-type phosphatase domain"/>
    <property type="match status" value="1"/>
</dbReference>
<feature type="region of interest" description="Disordered" evidence="6">
    <location>
        <begin position="174"/>
        <end position="199"/>
    </location>
</feature>
<dbReference type="SUPFAM" id="SSF81606">
    <property type="entry name" value="PP2C-like"/>
    <property type="match status" value="1"/>
</dbReference>
<dbReference type="GO" id="GO:0004722">
    <property type="term" value="F:protein serine/threonine phosphatase activity"/>
    <property type="evidence" value="ECO:0007669"/>
    <property type="project" value="UniProtKB-EC"/>
</dbReference>
<evidence type="ECO:0000256" key="6">
    <source>
        <dbReference type="SAM" id="MobiDB-lite"/>
    </source>
</evidence>
<feature type="region of interest" description="Disordered" evidence="6">
    <location>
        <begin position="1"/>
        <end position="21"/>
    </location>
</feature>
<dbReference type="InterPro" id="IPR001932">
    <property type="entry name" value="PPM-type_phosphatase-like_dom"/>
</dbReference>
<evidence type="ECO:0000256" key="1">
    <source>
        <dbReference type="ARBA" id="ARBA00013081"/>
    </source>
</evidence>
<sequence length="336" mass="35583">MSSASNDPEGAAPEDPLKWGESPELYLSYGTVSLAGRRPELTDAVAAERSFTVLSPPMGLDYFAVVDGRHLGAAVAERLPSRLGKAIAEQVEGELLSESPRFLAASRDDVAAWWRAAIEEAFRVVHEEVAGEGGAPVVPTALVALVMEKYFVVASSGGAKAVLCRGGEHVQLTPDPERMAQANKQEDENKSVEHAGGHVVDDSTSKLDNVLQTTLASGSSSVHKPPPPAVIPELDVAAVERKDRDEFLILASGGLWGAVSTESACAFVRRRLGEKTSRIAVPWEAPPVDAAVSGTLLARELAEKAVHAGSQGNVSVAIVLFSDFWAQFERAPTGDE</sequence>
<comment type="catalytic activity">
    <reaction evidence="5">
        <text>O-phospho-L-threonyl-[protein] + H2O = L-threonyl-[protein] + phosphate</text>
        <dbReference type="Rhea" id="RHEA:47004"/>
        <dbReference type="Rhea" id="RHEA-COMP:11060"/>
        <dbReference type="Rhea" id="RHEA-COMP:11605"/>
        <dbReference type="ChEBI" id="CHEBI:15377"/>
        <dbReference type="ChEBI" id="CHEBI:30013"/>
        <dbReference type="ChEBI" id="CHEBI:43474"/>
        <dbReference type="ChEBI" id="CHEBI:61977"/>
        <dbReference type="EC" id="3.1.3.16"/>
    </reaction>
</comment>
<evidence type="ECO:0000256" key="5">
    <source>
        <dbReference type="ARBA" id="ARBA00048336"/>
    </source>
</evidence>
<evidence type="ECO:0000256" key="2">
    <source>
        <dbReference type="ARBA" id="ARBA00022801"/>
    </source>
</evidence>
<comment type="catalytic activity">
    <reaction evidence="4">
        <text>O-phospho-L-seryl-[protein] + H2O = L-seryl-[protein] + phosphate</text>
        <dbReference type="Rhea" id="RHEA:20629"/>
        <dbReference type="Rhea" id="RHEA-COMP:9863"/>
        <dbReference type="Rhea" id="RHEA-COMP:11604"/>
        <dbReference type="ChEBI" id="CHEBI:15377"/>
        <dbReference type="ChEBI" id="CHEBI:29999"/>
        <dbReference type="ChEBI" id="CHEBI:43474"/>
        <dbReference type="ChEBI" id="CHEBI:83421"/>
        <dbReference type="EC" id="3.1.3.16"/>
    </reaction>
</comment>
<accession>A0A2S3HZ14</accession>
<evidence type="ECO:0000259" key="7">
    <source>
        <dbReference type="PROSITE" id="PS51746"/>
    </source>
</evidence>